<evidence type="ECO:0000313" key="2">
    <source>
        <dbReference type="EMBL" id="SDB82310.1"/>
    </source>
</evidence>
<dbReference type="GO" id="GO:0016787">
    <property type="term" value="F:hydrolase activity"/>
    <property type="evidence" value="ECO:0007669"/>
    <property type="project" value="UniProtKB-KW"/>
</dbReference>
<dbReference type="CDD" id="cd14503">
    <property type="entry name" value="PTP-bact"/>
    <property type="match status" value="1"/>
</dbReference>
<keyword evidence="3" id="KW-1185">Reference proteome</keyword>
<feature type="compositionally biased region" description="Basic and acidic residues" evidence="1">
    <location>
        <begin position="1"/>
        <end position="10"/>
    </location>
</feature>
<dbReference type="SUPFAM" id="SSF52799">
    <property type="entry name" value="(Phosphotyrosine protein) phosphatases II"/>
    <property type="match status" value="1"/>
</dbReference>
<dbReference type="Gene3D" id="3.90.190.10">
    <property type="entry name" value="Protein tyrosine phosphatase superfamily"/>
    <property type="match status" value="1"/>
</dbReference>
<organism evidence="2 3">
    <name type="scientific">Acinetobacter marinus</name>
    <dbReference type="NCBI Taxonomy" id="281375"/>
    <lineage>
        <taxon>Bacteria</taxon>
        <taxon>Pseudomonadati</taxon>
        <taxon>Pseudomonadota</taxon>
        <taxon>Gammaproteobacteria</taxon>
        <taxon>Moraxellales</taxon>
        <taxon>Moraxellaceae</taxon>
        <taxon>Acinetobacter</taxon>
    </lineage>
</organism>
<dbReference type="EMBL" id="FMYK01000001">
    <property type="protein sequence ID" value="SDB82310.1"/>
    <property type="molecule type" value="Genomic_DNA"/>
</dbReference>
<protein>
    <submittedName>
        <fullName evidence="2">Predicted phosphohydrolase, protein tyrosine phosphatase (PTP) superfamily, DUF442 family</fullName>
    </submittedName>
</protein>
<name>A0A1G6GK36_9GAMM</name>
<dbReference type="InterPro" id="IPR029021">
    <property type="entry name" value="Prot-tyrosine_phosphatase-like"/>
</dbReference>
<dbReference type="Proteomes" id="UP000242317">
    <property type="component" value="Unassembled WGS sequence"/>
</dbReference>
<dbReference type="AlphaFoldDB" id="A0A1G6GK36"/>
<gene>
    <name evidence="2" type="ORF">SAMN05421749_10183</name>
</gene>
<evidence type="ECO:0000313" key="3">
    <source>
        <dbReference type="Proteomes" id="UP000242317"/>
    </source>
</evidence>
<reference evidence="3" key="1">
    <citation type="submission" date="2016-09" db="EMBL/GenBank/DDBJ databases">
        <authorList>
            <person name="Varghese N."/>
            <person name="Submissions S."/>
        </authorList>
    </citation>
    <scope>NUCLEOTIDE SEQUENCE [LARGE SCALE GENOMIC DNA]</scope>
    <source>
        <strain evidence="3">ANC 3699</strain>
    </source>
</reference>
<evidence type="ECO:0000256" key="1">
    <source>
        <dbReference type="SAM" id="MobiDB-lite"/>
    </source>
</evidence>
<sequence>MMTDHDKPLDIDSQVESDDLQNQSQDDFSDHSHDELLKKLQDIEQFEWIHAHLATSGQPTIEQLAEIKAQGYSTIVNLALSDASNHLPNEDRLCLELGLDYIQVPLLWECPSSSGALFVLDLIDHLVQEQKIWVHCAKNMRVSSLIFLYRQFYLGMDMSDADALLEKIWQPNETWTGLIHAVRLQLQARQSTKELAQLS</sequence>
<accession>A0A1G6GK36</accession>
<feature type="region of interest" description="Disordered" evidence="1">
    <location>
        <begin position="1"/>
        <end position="31"/>
    </location>
</feature>
<dbReference type="RefSeq" id="WP_244515919.1">
    <property type="nucleotide sequence ID" value="NZ_FMYK01000001.1"/>
</dbReference>
<proteinExistence type="predicted"/>
<keyword evidence="2" id="KW-0378">Hydrolase</keyword>